<feature type="chain" id="PRO_5008353908" evidence="2">
    <location>
        <begin position="31"/>
        <end position="112"/>
    </location>
</feature>
<organism evidence="3 4">
    <name type="scientific">Stenotrophomonas maltophilia</name>
    <name type="common">Pseudomonas maltophilia</name>
    <name type="synonym">Xanthomonas maltophilia</name>
    <dbReference type="NCBI Taxonomy" id="40324"/>
    <lineage>
        <taxon>Bacteria</taxon>
        <taxon>Pseudomonadati</taxon>
        <taxon>Pseudomonadota</taxon>
        <taxon>Gammaproteobacteria</taxon>
        <taxon>Lysobacterales</taxon>
        <taxon>Lysobacteraceae</taxon>
        <taxon>Stenotrophomonas</taxon>
        <taxon>Stenotrophomonas maltophilia group</taxon>
    </lineage>
</organism>
<feature type="region of interest" description="Disordered" evidence="1">
    <location>
        <begin position="38"/>
        <end position="65"/>
    </location>
</feature>
<name>A0A1A6Y1X7_STEMA</name>
<accession>A0A1A6Y1X7</accession>
<evidence type="ECO:0000313" key="4">
    <source>
        <dbReference type="Proteomes" id="UP000092256"/>
    </source>
</evidence>
<evidence type="ECO:0000256" key="1">
    <source>
        <dbReference type="SAM" id="MobiDB-lite"/>
    </source>
</evidence>
<dbReference type="AlphaFoldDB" id="A0A1A6Y1X7"/>
<dbReference type="EMBL" id="LYVJ01000003">
    <property type="protein sequence ID" value="OBU69203.1"/>
    <property type="molecule type" value="Genomic_DNA"/>
</dbReference>
<keyword evidence="2" id="KW-0732">Signal</keyword>
<comment type="caution">
    <text evidence="3">The sequence shown here is derived from an EMBL/GenBank/DDBJ whole genome shotgun (WGS) entry which is preliminary data.</text>
</comment>
<evidence type="ECO:0000313" key="3">
    <source>
        <dbReference type="EMBL" id="OBU69203.1"/>
    </source>
</evidence>
<dbReference type="RefSeq" id="WP_065198405.1">
    <property type="nucleotide sequence ID" value="NZ_LYVJ01000003.1"/>
</dbReference>
<sequence>MRRIARHLRSTLLMLLMAAFVVVPVADVLACAVERHETSTVHVESNANDADGDSDSKHAGACSHNHCHHSNLSLPASTLAAFGAPLPARWMNAGDAATYAVAQDELTRPPRA</sequence>
<dbReference type="Proteomes" id="UP000092256">
    <property type="component" value="Unassembled WGS sequence"/>
</dbReference>
<protein>
    <submittedName>
        <fullName evidence="3">Uncharacterized protein</fullName>
    </submittedName>
</protein>
<feature type="signal peptide" evidence="2">
    <location>
        <begin position="1"/>
        <end position="30"/>
    </location>
</feature>
<proteinExistence type="predicted"/>
<dbReference type="OrthoDB" id="6048400at2"/>
<reference evidence="3 4" key="1">
    <citation type="submission" date="2016-05" db="EMBL/GenBank/DDBJ databases">
        <title>Draft Genome Sequences of Stenotrophomonas maltophilia Strains Sm32COP, Sm41DVV, Sm46PAILV, SmF3, SmF22, SmSOFb1 and SmCVFa1, Isolated from Different Manures, in France.</title>
        <authorList>
            <person name="Nazaret S."/>
            <person name="Bodilis J."/>
        </authorList>
    </citation>
    <scope>NUCLEOTIDE SEQUENCE [LARGE SCALE GENOMIC DNA]</scope>
    <source>
        <strain evidence="3 4">Sm46PAILV</strain>
    </source>
</reference>
<gene>
    <name evidence="3" type="ORF">A9K58_05610</name>
</gene>
<evidence type="ECO:0000256" key="2">
    <source>
        <dbReference type="SAM" id="SignalP"/>
    </source>
</evidence>